<reference evidence="4 5" key="1">
    <citation type="submission" date="2021-06" db="EMBL/GenBank/DDBJ databases">
        <title>Caerostris extrusa draft genome.</title>
        <authorList>
            <person name="Kono N."/>
            <person name="Arakawa K."/>
        </authorList>
    </citation>
    <scope>NUCLEOTIDE SEQUENCE [LARGE SCALE GENOMIC DNA]</scope>
</reference>
<gene>
    <name evidence="4" type="primary">osp</name>
    <name evidence="4" type="ORF">CEXT_399651</name>
</gene>
<dbReference type="PROSITE" id="PS50003">
    <property type="entry name" value="PH_DOMAIN"/>
    <property type="match status" value="1"/>
</dbReference>
<accession>A0AAV4Y006</accession>
<dbReference type="PANTHER" id="PTHR17271">
    <property type="entry name" value="PLECKSTRIN HOMOLOGY PH DOMAIN-CONTAINING PROTEIN"/>
    <property type="match status" value="1"/>
</dbReference>
<dbReference type="Pfam" id="PF00169">
    <property type="entry name" value="PH"/>
    <property type="match status" value="1"/>
</dbReference>
<dbReference type="GO" id="GO:0051015">
    <property type="term" value="F:actin filament binding"/>
    <property type="evidence" value="ECO:0007669"/>
    <property type="project" value="TreeGrafter"/>
</dbReference>
<feature type="coiled-coil region" evidence="1">
    <location>
        <begin position="1250"/>
        <end position="1338"/>
    </location>
</feature>
<feature type="compositionally biased region" description="Low complexity" evidence="2">
    <location>
        <begin position="265"/>
        <end position="281"/>
    </location>
</feature>
<evidence type="ECO:0000256" key="2">
    <source>
        <dbReference type="SAM" id="MobiDB-lite"/>
    </source>
</evidence>
<dbReference type="SMART" id="SM00233">
    <property type="entry name" value="PH"/>
    <property type="match status" value="1"/>
</dbReference>
<dbReference type="EMBL" id="BPLR01018583">
    <property type="protein sequence ID" value="GIZ00748.1"/>
    <property type="molecule type" value="Genomic_DNA"/>
</dbReference>
<dbReference type="Proteomes" id="UP001054945">
    <property type="component" value="Unassembled WGS sequence"/>
</dbReference>
<evidence type="ECO:0000259" key="3">
    <source>
        <dbReference type="PROSITE" id="PS50003"/>
    </source>
</evidence>
<keyword evidence="1" id="KW-0175">Coiled coil</keyword>
<protein>
    <submittedName>
        <fullName evidence="4">Protein outspread</fullName>
    </submittedName>
</protein>
<dbReference type="InterPro" id="IPR001849">
    <property type="entry name" value="PH_domain"/>
</dbReference>
<feature type="coiled-coil region" evidence="1">
    <location>
        <begin position="1174"/>
        <end position="1208"/>
    </location>
</feature>
<dbReference type="PANTHER" id="PTHR17271:SF1">
    <property type="entry name" value="PROTEIN OUTSPREAD"/>
    <property type="match status" value="1"/>
</dbReference>
<feature type="compositionally biased region" description="Low complexity" evidence="2">
    <location>
        <begin position="351"/>
        <end position="364"/>
    </location>
</feature>
<proteinExistence type="predicted"/>
<evidence type="ECO:0000313" key="4">
    <source>
        <dbReference type="EMBL" id="GIZ00748.1"/>
    </source>
</evidence>
<keyword evidence="5" id="KW-1185">Reference proteome</keyword>
<dbReference type="GO" id="GO:0015629">
    <property type="term" value="C:actin cytoskeleton"/>
    <property type="evidence" value="ECO:0007669"/>
    <property type="project" value="TreeGrafter"/>
</dbReference>
<dbReference type="Gene3D" id="2.30.29.30">
    <property type="entry name" value="Pleckstrin-homology domain (PH domain)/Phosphotyrosine-binding domain (PTB)"/>
    <property type="match status" value="1"/>
</dbReference>
<evidence type="ECO:0000256" key="1">
    <source>
        <dbReference type="SAM" id="Coils"/>
    </source>
</evidence>
<dbReference type="InterPro" id="IPR052223">
    <property type="entry name" value="Actin_Cytoskeleton_Reg"/>
</dbReference>
<feature type="compositionally biased region" description="Basic and acidic residues" evidence="2">
    <location>
        <begin position="365"/>
        <end position="385"/>
    </location>
</feature>
<feature type="domain" description="PH" evidence="3">
    <location>
        <begin position="136"/>
        <end position="232"/>
    </location>
</feature>
<feature type="compositionally biased region" description="Basic and acidic residues" evidence="2">
    <location>
        <begin position="652"/>
        <end position="663"/>
    </location>
</feature>
<feature type="coiled-coil region" evidence="1">
    <location>
        <begin position="520"/>
        <end position="547"/>
    </location>
</feature>
<dbReference type="SUPFAM" id="SSF50729">
    <property type="entry name" value="PH domain-like"/>
    <property type="match status" value="1"/>
</dbReference>
<organism evidence="4 5">
    <name type="scientific">Caerostris extrusa</name>
    <name type="common">Bark spider</name>
    <name type="synonym">Caerostris bankana</name>
    <dbReference type="NCBI Taxonomy" id="172846"/>
    <lineage>
        <taxon>Eukaryota</taxon>
        <taxon>Metazoa</taxon>
        <taxon>Ecdysozoa</taxon>
        <taxon>Arthropoda</taxon>
        <taxon>Chelicerata</taxon>
        <taxon>Arachnida</taxon>
        <taxon>Araneae</taxon>
        <taxon>Araneomorphae</taxon>
        <taxon>Entelegynae</taxon>
        <taxon>Araneoidea</taxon>
        <taxon>Araneidae</taxon>
        <taxon>Caerostris</taxon>
    </lineage>
</organism>
<feature type="coiled-coil region" evidence="1">
    <location>
        <begin position="1467"/>
        <end position="1508"/>
    </location>
</feature>
<name>A0AAV4Y006_CAEEX</name>
<comment type="caution">
    <text evidence="4">The sequence shown here is derived from an EMBL/GenBank/DDBJ whole genome shotgun (WGS) entry which is preliminary data.</text>
</comment>
<feature type="region of interest" description="Disordered" evidence="2">
    <location>
        <begin position="642"/>
        <end position="665"/>
    </location>
</feature>
<sequence length="1515" mass="172932">MSDVPAGKKLESYENFFSRDKPRCLRRQSSFGKKSDLQKQILAWSEDHDGEIKGRTIHKSASVPNAVLREDNKILLNGLSKSSQDKYSTDSLDKAHLKSSLSQVRGDPDGCNLDSFPSSYCASTAEFVNDQSNESVFLKKGWLVKQDDCKWNKYWFVLRNSALTYFSDPIAEDAGILDGFVDLRKVKSVSEVESSSGYTFCILMKDFSKLYLSAVTAKIRNNWIRAVLQAANLKMIAAEDCCSKKKVDVDKPLDSNKDKASSTYSEGSVSSLDSEKSSSSSKTIMEEDEQDKLNSVALPPSPPLARTAISRVKERAKTRSNSRTRGSRFSSTEIHETDPNYMADSDDGTTDHSSSSLLNTSVVTPKEKKSLKESCPKYIPEERNRPERRRSFKLDVISFQDGRKKVTEIKDKLEDSSWTIWLDISKFCKEVESKLDDIEDKSPKNGHHLSSEQKREMGTLVSSLGRVEDRLHKVQNELEKAKVTLLLNSKDNDLISIGKAFGCHSLKQEVTRLSGISSQNALLAQQLNKVREENRRLKAEVKVAQTSSDDFELQCMSLKQGSDQAEKLHKSHMELMVARVDDLTSKLLNSEKTVRQLRQRVMKLEQRQERRRSSLKGKEALSLSKEYEAKLTELEQKIGAVEGVLKSPDTSQEDHGNKEEAGKESQSLLMRLHNLDKKVKDVTETVTASSEEAVVVQEELPKPKIRLQVNLNENAPSQDTGEDWNSLSLSASMTDLTTTSKDEDCEEDPLSFSFGGCLESLGHKVSSLISWLKTSLQLLYAQGHMNPFQSTKINFISSEASEELSKLVRTLDHVTSKVDESSLVSQGITCVVGKLLYNIILLQEITNIIFKMSDFEQYKTAMLVQHLNRVKQAIIGIEQYIQQKSNPAYTNVQKTSLCNIVACLLFYRSPSEDVAEVRDIKDLFEDVDSERKRISSILSEFKEKFIERFCTTILELSEDSMCEKVHTPKSPEQKNDLKPLGQKQFLSHISHIISQVSQSFIAHISKSLNEVYFLCSSFQYSEKWTEYICKLLQQELSLLSSEIKSICIKHLENNFFSSSKCGVLIEYMHCSISELAQIVSIITVVDGTVILIKDAIYSDSDKSKSSIQSSSFSNMDRDALNTFHENLQRRTMSIMANLPQYRFPNAFFNLCNPNELNVAHRSVSSLLCFKHKWKATMESERKDFRAQLEELSAKIAELQEEQRRRQEEGCKSCIELRQEVSYLQAELEESRSLARSGSLCEKCRNLRLEIQRLMEQHETDAAALVKLEEQEVMWKEHLQEVVQEKEKQFSSEKQKLEMQLHTAQNNLKKMEHHYDDEIRNLQHLYEQKLQQKNEHLREDFKLRYSDEIEQLKSLCEKGLAAMDASHKKIVSELELRHQKELEELLADRERALAEEAHATAIALEAVRKAHSEELQKQIQKFKDEFVLKMNKRFETQAFKKCYESDLSAVKYEILSMTEKYSVKCLENATLQEKLEIMNQQLKTTTTQVVELLAKNQQLQARLSSEQIQKQEEAII</sequence>
<feature type="region of interest" description="Disordered" evidence="2">
    <location>
        <begin position="252"/>
        <end position="386"/>
    </location>
</feature>
<evidence type="ECO:0000313" key="5">
    <source>
        <dbReference type="Proteomes" id="UP001054945"/>
    </source>
</evidence>
<dbReference type="InterPro" id="IPR011993">
    <property type="entry name" value="PH-like_dom_sf"/>
</dbReference>